<gene>
    <name evidence="3" type="ORF">E4T21_14870</name>
</gene>
<dbReference type="KEGG" id="hbh:E4T21_14870"/>
<evidence type="ECO:0000313" key="3">
    <source>
        <dbReference type="EMBL" id="QEM82685.1"/>
    </source>
</evidence>
<sequence length="81" mass="8325">MPLVILVGMGVGICSSVIPYACDQLAMSRLPRESFALLLALLPASATIIAAIVLAQIPTLQDLLGIMLVMSGIAVHRPAGG</sequence>
<dbReference type="Pfam" id="PF00892">
    <property type="entry name" value="EamA"/>
    <property type="match status" value="1"/>
</dbReference>
<dbReference type="Proteomes" id="UP000324285">
    <property type="component" value="Chromosome"/>
</dbReference>
<keyword evidence="1" id="KW-0472">Membrane</keyword>
<dbReference type="RefSeq" id="WP_149285809.1">
    <property type="nucleotide sequence ID" value="NZ_CP038437.2"/>
</dbReference>
<dbReference type="GO" id="GO:0016020">
    <property type="term" value="C:membrane"/>
    <property type="evidence" value="ECO:0007669"/>
    <property type="project" value="InterPro"/>
</dbReference>
<keyword evidence="1" id="KW-1133">Transmembrane helix</keyword>
<feature type="transmembrane region" description="Helical" evidence="1">
    <location>
        <begin position="35"/>
        <end position="57"/>
    </location>
</feature>
<dbReference type="InterPro" id="IPR000620">
    <property type="entry name" value="EamA_dom"/>
</dbReference>
<protein>
    <submittedName>
        <fullName evidence="3">EamA family transporter</fullName>
    </submittedName>
</protein>
<evidence type="ECO:0000313" key="4">
    <source>
        <dbReference type="Proteomes" id="UP000324285"/>
    </source>
</evidence>
<dbReference type="SUPFAM" id="SSF103481">
    <property type="entry name" value="Multidrug resistance efflux transporter EmrE"/>
    <property type="match status" value="1"/>
</dbReference>
<reference evidence="3" key="1">
    <citation type="submission" date="2021-02" db="EMBL/GenBank/DDBJ databases">
        <title>Strain Y2R2, a novel species of the genus Halomonas.</title>
        <authorList>
            <person name="Huang H."/>
        </authorList>
    </citation>
    <scope>NUCLEOTIDE SEQUENCE</scope>
    <source>
        <strain evidence="3">Y2R2</strain>
    </source>
</reference>
<organism evidence="3 4">
    <name type="scientific">Halomonas binhaiensis</name>
    <dbReference type="NCBI Taxonomy" id="2562282"/>
    <lineage>
        <taxon>Bacteria</taxon>
        <taxon>Pseudomonadati</taxon>
        <taxon>Pseudomonadota</taxon>
        <taxon>Gammaproteobacteria</taxon>
        <taxon>Oceanospirillales</taxon>
        <taxon>Halomonadaceae</taxon>
        <taxon>Halomonas</taxon>
    </lineage>
</organism>
<dbReference type="AlphaFoldDB" id="A0A5C1NKR4"/>
<name>A0A5C1NKR4_9GAMM</name>
<dbReference type="OrthoDB" id="9815120at2"/>
<proteinExistence type="predicted"/>
<keyword evidence="4" id="KW-1185">Reference proteome</keyword>
<keyword evidence="1" id="KW-0812">Transmembrane</keyword>
<dbReference type="InterPro" id="IPR037185">
    <property type="entry name" value="EmrE-like"/>
</dbReference>
<dbReference type="EMBL" id="CP038437">
    <property type="protein sequence ID" value="QEM82685.1"/>
    <property type="molecule type" value="Genomic_DNA"/>
</dbReference>
<accession>A0A5C1NKR4</accession>
<evidence type="ECO:0000259" key="2">
    <source>
        <dbReference type="Pfam" id="PF00892"/>
    </source>
</evidence>
<feature type="domain" description="EamA" evidence="2">
    <location>
        <begin position="7"/>
        <end position="75"/>
    </location>
</feature>
<evidence type="ECO:0000256" key="1">
    <source>
        <dbReference type="SAM" id="Phobius"/>
    </source>
</evidence>